<feature type="transmembrane region" description="Helical" evidence="1">
    <location>
        <begin position="348"/>
        <end position="372"/>
    </location>
</feature>
<feature type="transmembrane region" description="Helical" evidence="1">
    <location>
        <begin position="416"/>
        <end position="436"/>
    </location>
</feature>
<dbReference type="OrthoDB" id="9772884at2"/>
<proteinExistence type="predicted"/>
<organism evidence="2 3">
    <name type="scientific">Caballeronia udeis</name>
    <dbReference type="NCBI Taxonomy" id="1232866"/>
    <lineage>
        <taxon>Bacteria</taxon>
        <taxon>Pseudomonadati</taxon>
        <taxon>Pseudomonadota</taxon>
        <taxon>Betaproteobacteria</taxon>
        <taxon>Burkholderiales</taxon>
        <taxon>Burkholderiaceae</taxon>
        <taxon>Caballeronia</taxon>
    </lineage>
</organism>
<dbReference type="AlphaFoldDB" id="A0A158F2P9"/>
<dbReference type="RefSeq" id="WP_062081849.1">
    <property type="nucleotide sequence ID" value="NZ_FCOK02000002.1"/>
</dbReference>
<accession>A0A158F2P9</accession>
<feature type="transmembrane region" description="Helical" evidence="1">
    <location>
        <begin position="196"/>
        <end position="213"/>
    </location>
</feature>
<feature type="transmembrane region" description="Helical" evidence="1">
    <location>
        <begin position="243"/>
        <end position="266"/>
    </location>
</feature>
<gene>
    <name evidence="2" type="ORF">AWB69_00564</name>
</gene>
<feature type="transmembrane region" description="Helical" evidence="1">
    <location>
        <begin position="115"/>
        <end position="138"/>
    </location>
</feature>
<dbReference type="InterPro" id="IPR018580">
    <property type="entry name" value="Uncharacterised_YfhO"/>
</dbReference>
<reference evidence="2 3" key="1">
    <citation type="submission" date="2016-01" db="EMBL/GenBank/DDBJ databases">
        <authorList>
            <person name="Oliw E.H."/>
        </authorList>
    </citation>
    <scope>NUCLEOTIDE SEQUENCE [LARGE SCALE GENOMIC DNA]</scope>
    <source>
        <strain evidence="2">LMG 27134</strain>
    </source>
</reference>
<feature type="transmembrane region" description="Helical" evidence="1">
    <location>
        <begin position="319"/>
        <end position="336"/>
    </location>
</feature>
<name>A0A158F2P9_9BURK</name>
<sequence length="777" mass="85468">MHTNNVKTADEVLSHRLMPVSLVKETVAVVILVLIWAFFLRHAFTTGGSFTMYMDNEFFLGPVLSSMSATFAHGQWPLRMDTLLGGIPLYNFAQLSPFYPFYLAIFSIYNHPLEAALSMHWVVIGHLLIFQLNTYIFLRVLSASRLASIAGASLVAFSANSLAYAVWVNITAPYAWLPLFLAGLVGVLQRPNSLKYSSMTLLGIVLLVLASPAQPLIHAIFLSVIFIAFYVVDTLFRHRNFEFFKLLGTLSGIAVVAFLLSSPVIIPVALGLKDTIRWIGAFPPIIGNERIPYAAFQVYQLSVPDLGGAFFQTKAGAVGNQYVGVFPIVLALIAMVSRPRSWVVRSLVVISLYSLISAAGSNLGLLALNYHIPLLNKIREPTRFLVLFQFGIAILAAIGIDELRKRGPDIKRWSRLNIQMLVAAAAGTIALTTAVLLRNRLSSHTSPAVTLLALFALIVITRAVSQKYTGKKPIIATLWAVIAIASLAVEVSWVPPAISTSQYVTSGASALDQALTRITALDPDHEYKVIFDGKIPAQEAGMLASYRGIKVLNFYFNPAPYVQFQEMYYQGQQPGNYFRILGARYLICLQCSAEMTRGFTFRENVAGYAIYEDTSSFPDFFIGTRVNGSYTDWNDFVSKTAGPDLSRGVLYLGTNVSGDTLGITSTSTATKNCSASARTKTPNVLSFWVNCAQPGVLVINQFFDSAWRASIDSTATQVLKVNENQIGVPFSSGAHLVELRYRPRVFVISLILMSIGIFIVFTVLIVAFIRKMRSNIK</sequence>
<feature type="transmembrane region" description="Helical" evidence="1">
    <location>
        <begin position="384"/>
        <end position="404"/>
    </location>
</feature>
<dbReference type="PANTHER" id="PTHR38454">
    <property type="entry name" value="INTEGRAL MEMBRANE PROTEIN-RELATED"/>
    <property type="match status" value="1"/>
</dbReference>
<keyword evidence="1" id="KW-0472">Membrane</keyword>
<feature type="transmembrane region" description="Helical" evidence="1">
    <location>
        <begin position="59"/>
        <end position="78"/>
    </location>
</feature>
<keyword evidence="1" id="KW-1133">Transmembrane helix</keyword>
<feature type="transmembrane region" description="Helical" evidence="1">
    <location>
        <begin position="173"/>
        <end position="189"/>
    </location>
</feature>
<dbReference type="PANTHER" id="PTHR38454:SF1">
    <property type="entry name" value="INTEGRAL MEMBRANE PROTEIN"/>
    <property type="match status" value="1"/>
</dbReference>
<keyword evidence="1" id="KW-0812">Transmembrane</keyword>
<evidence type="ECO:0000313" key="2">
    <source>
        <dbReference type="EMBL" id="SAL13991.1"/>
    </source>
</evidence>
<feature type="transmembrane region" description="Helical" evidence="1">
    <location>
        <begin position="745"/>
        <end position="769"/>
    </location>
</feature>
<feature type="transmembrane region" description="Helical" evidence="1">
    <location>
        <begin position="90"/>
        <end position="109"/>
    </location>
</feature>
<dbReference type="EMBL" id="FCOK02000002">
    <property type="protein sequence ID" value="SAL13991.1"/>
    <property type="molecule type" value="Genomic_DNA"/>
</dbReference>
<feature type="transmembrane region" description="Helical" evidence="1">
    <location>
        <begin position="448"/>
        <end position="464"/>
    </location>
</feature>
<protein>
    <submittedName>
        <fullName evidence="2">Bacterial membrane protein YfhO</fullName>
    </submittedName>
</protein>
<feature type="transmembrane region" description="Helical" evidence="1">
    <location>
        <begin position="476"/>
        <end position="494"/>
    </location>
</feature>
<dbReference type="Proteomes" id="UP000054683">
    <property type="component" value="Unassembled WGS sequence"/>
</dbReference>
<feature type="transmembrane region" description="Helical" evidence="1">
    <location>
        <begin position="21"/>
        <end position="39"/>
    </location>
</feature>
<evidence type="ECO:0000313" key="3">
    <source>
        <dbReference type="Proteomes" id="UP000054683"/>
    </source>
</evidence>
<evidence type="ECO:0000256" key="1">
    <source>
        <dbReference type="SAM" id="Phobius"/>
    </source>
</evidence>